<evidence type="ECO:0000256" key="2">
    <source>
        <dbReference type="SAM" id="MobiDB-lite"/>
    </source>
</evidence>
<keyword evidence="5" id="KW-1185">Reference proteome</keyword>
<protein>
    <submittedName>
        <fullName evidence="4">Membrane protein</fullName>
    </submittedName>
</protein>
<feature type="transmembrane region" description="Helical" evidence="1">
    <location>
        <begin position="15"/>
        <end position="33"/>
    </location>
</feature>
<dbReference type="RefSeq" id="WP_203773886.1">
    <property type="nucleotide sequence ID" value="NZ_BAAAYJ010000022.1"/>
</dbReference>
<feature type="transmembrane region" description="Helical" evidence="1">
    <location>
        <begin position="114"/>
        <end position="137"/>
    </location>
</feature>
<keyword evidence="1" id="KW-1133">Transmembrane helix</keyword>
<name>A0A919MPU5_9ACTN</name>
<evidence type="ECO:0000256" key="1">
    <source>
        <dbReference type="PROSITE-ProRule" id="PRU00244"/>
    </source>
</evidence>
<feature type="transmembrane region" description="Helical" evidence="1">
    <location>
        <begin position="45"/>
        <end position="78"/>
    </location>
</feature>
<dbReference type="PROSITE" id="PS50924">
    <property type="entry name" value="MHYT"/>
    <property type="match status" value="1"/>
</dbReference>
<accession>A0A919MPU5</accession>
<sequence length="293" mass="30404">MAQIHHFEHGWLTPTFSYTLSVLGSLLGLVCAVRLRTAPSAGWRAWWLTLAAVAIGGTGIWTMHFVAMLGFSVVGLPIRYDVPVTALSALIAIGAVAIGLSIAARGTKVQGARIVIGGLFAGLGVAAMHFTGMFAMHLDGTINYLTSRVVAAVIIAVVAATVALWLAMTVQRPLAILASALVMGIAVNGMHFVGMSAMSVRQDGATGASVTGATASSLLIPIGLTVIFGILGLVYALMAAPTEEDRAAAAYLAGRLDGEDDDDLYEPVAQQGPNGRRMPTGGASWTFRDRAGQ</sequence>
<feature type="region of interest" description="Disordered" evidence="2">
    <location>
        <begin position="258"/>
        <end position="293"/>
    </location>
</feature>
<evidence type="ECO:0000313" key="4">
    <source>
        <dbReference type="EMBL" id="GIE52432.1"/>
    </source>
</evidence>
<gene>
    <name evidence="4" type="ORF">Ani05nite_59660</name>
</gene>
<evidence type="ECO:0000313" key="5">
    <source>
        <dbReference type="Proteomes" id="UP000647172"/>
    </source>
</evidence>
<comment type="caution">
    <text evidence="4">The sequence shown here is derived from an EMBL/GenBank/DDBJ whole genome shotgun (WGS) entry which is preliminary data.</text>
</comment>
<dbReference type="GO" id="GO:0016020">
    <property type="term" value="C:membrane"/>
    <property type="evidence" value="ECO:0007669"/>
    <property type="project" value="UniProtKB-UniRule"/>
</dbReference>
<dbReference type="EMBL" id="BOMQ01000070">
    <property type="protein sequence ID" value="GIE52432.1"/>
    <property type="molecule type" value="Genomic_DNA"/>
</dbReference>
<dbReference type="PANTHER" id="PTHR35152">
    <property type="entry name" value="DOMAIN SIGNALLING PROTEIN, PUTATIVE (AFU_ORTHOLOGUE AFUA_5G11310)-RELATED"/>
    <property type="match status" value="1"/>
</dbReference>
<evidence type="ECO:0000259" key="3">
    <source>
        <dbReference type="PROSITE" id="PS50924"/>
    </source>
</evidence>
<feature type="transmembrane region" description="Helical" evidence="1">
    <location>
        <begin position="84"/>
        <end position="102"/>
    </location>
</feature>
<proteinExistence type="predicted"/>
<reference evidence="4" key="1">
    <citation type="submission" date="2021-01" db="EMBL/GenBank/DDBJ databases">
        <title>Whole genome shotgun sequence of Actinoplanes nipponensis NBRC 14063.</title>
        <authorList>
            <person name="Komaki H."/>
            <person name="Tamura T."/>
        </authorList>
    </citation>
    <scope>NUCLEOTIDE SEQUENCE</scope>
    <source>
        <strain evidence="4">NBRC 14063</strain>
    </source>
</reference>
<feature type="transmembrane region" description="Helical" evidence="1">
    <location>
        <begin position="174"/>
        <end position="198"/>
    </location>
</feature>
<keyword evidence="1" id="KW-0812">Transmembrane</keyword>
<organism evidence="4 5">
    <name type="scientific">Actinoplanes nipponensis</name>
    <dbReference type="NCBI Taxonomy" id="135950"/>
    <lineage>
        <taxon>Bacteria</taxon>
        <taxon>Bacillati</taxon>
        <taxon>Actinomycetota</taxon>
        <taxon>Actinomycetes</taxon>
        <taxon>Micromonosporales</taxon>
        <taxon>Micromonosporaceae</taxon>
        <taxon>Actinoplanes</taxon>
    </lineage>
</organism>
<feature type="transmembrane region" description="Helical" evidence="1">
    <location>
        <begin position="149"/>
        <end position="167"/>
    </location>
</feature>
<dbReference type="InterPro" id="IPR005330">
    <property type="entry name" value="MHYT_dom"/>
</dbReference>
<feature type="domain" description="MHYT" evidence="3">
    <location>
        <begin position="9"/>
        <end position="201"/>
    </location>
</feature>
<dbReference type="PANTHER" id="PTHR35152:SF1">
    <property type="entry name" value="DOMAIN SIGNALLING PROTEIN, PUTATIVE (AFU_ORTHOLOGUE AFUA_5G11310)-RELATED"/>
    <property type="match status" value="1"/>
</dbReference>
<feature type="transmembrane region" description="Helical" evidence="1">
    <location>
        <begin position="218"/>
        <end position="238"/>
    </location>
</feature>
<dbReference type="AlphaFoldDB" id="A0A919MPU5"/>
<dbReference type="Proteomes" id="UP000647172">
    <property type="component" value="Unassembled WGS sequence"/>
</dbReference>
<dbReference type="Pfam" id="PF03707">
    <property type="entry name" value="MHYT"/>
    <property type="match status" value="3"/>
</dbReference>
<keyword evidence="1" id="KW-0472">Membrane</keyword>